<keyword evidence="3" id="KW-1185">Reference proteome</keyword>
<evidence type="ECO:0008006" key="4">
    <source>
        <dbReference type="Google" id="ProtNLM"/>
    </source>
</evidence>
<gene>
    <name evidence="2" type="ORF">IE331_14660</name>
</gene>
<feature type="compositionally biased region" description="Basic and acidic residues" evidence="1">
    <location>
        <begin position="366"/>
        <end position="376"/>
    </location>
</feature>
<name>A0A927PZW5_9ACTN</name>
<dbReference type="Proteomes" id="UP000616839">
    <property type="component" value="Unassembled WGS sequence"/>
</dbReference>
<comment type="caution">
    <text evidence="2">The sequence shown here is derived from an EMBL/GenBank/DDBJ whole genome shotgun (WGS) entry which is preliminary data.</text>
</comment>
<feature type="region of interest" description="Disordered" evidence="1">
    <location>
        <begin position="351"/>
        <end position="395"/>
    </location>
</feature>
<dbReference type="InterPro" id="IPR027417">
    <property type="entry name" value="P-loop_NTPase"/>
</dbReference>
<dbReference type="EMBL" id="JACYXZ010000004">
    <property type="protein sequence ID" value="MBD8870868.1"/>
    <property type="molecule type" value="Genomic_DNA"/>
</dbReference>
<dbReference type="SUPFAM" id="SSF52540">
    <property type="entry name" value="P-loop containing nucleoside triphosphate hydrolases"/>
    <property type="match status" value="1"/>
</dbReference>
<reference evidence="2" key="1">
    <citation type="submission" date="2020-09" db="EMBL/GenBank/DDBJ databases">
        <title>Nocardioides sp. strain MJB4 16S ribosomal RNA gene Genome sequencing and assembly.</title>
        <authorList>
            <person name="Kim I."/>
        </authorList>
    </citation>
    <scope>NUCLEOTIDE SEQUENCE</scope>
    <source>
        <strain evidence="2">MJB4</strain>
    </source>
</reference>
<dbReference type="AlphaFoldDB" id="A0A927PZW5"/>
<evidence type="ECO:0000256" key="1">
    <source>
        <dbReference type="SAM" id="MobiDB-lite"/>
    </source>
</evidence>
<dbReference type="RefSeq" id="WP_192144203.1">
    <property type="nucleotide sequence ID" value="NZ_JACYXZ010000004.1"/>
</dbReference>
<feature type="compositionally biased region" description="Basic residues" evidence="1">
    <location>
        <begin position="351"/>
        <end position="365"/>
    </location>
</feature>
<accession>A0A927PZW5</accession>
<organism evidence="2 3">
    <name type="scientific">Nocardioides donggukensis</name>
    <dbReference type="NCBI Taxonomy" id="2774019"/>
    <lineage>
        <taxon>Bacteria</taxon>
        <taxon>Bacillati</taxon>
        <taxon>Actinomycetota</taxon>
        <taxon>Actinomycetes</taxon>
        <taxon>Propionibacteriales</taxon>
        <taxon>Nocardioidaceae</taxon>
        <taxon>Nocardioides</taxon>
    </lineage>
</organism>
<evidence type="ECO:0000313" key="2">
    <source>
        <dbReference type="EMBL" id="MBD8870868.1"/>
    </source>
</evidence>
<evidence type="ECO:0000313" key="3">
    <source>
        <dbReference type="Proteomes" id="UP000616839"/>
    </source>
</evidence>
<feature type="compositionally biased region" description="Low complexity" evidence="1">
    <location>
        <begin position="378"/>
        <end position="395"/>
    </location>
</feature>
<proteinExistence type="predicted"/>
<protein>
    <recommendedName>
        <fullName evidence="4">Sulfotransferase family protein</fullName>
    </recommendedName>
</protein>
<sequence>MSALEPGTHLLHIGPQKTGSTAVQSALNRERAALLEHGWVYPGRRGRPVHAAAAGLGFSAPHGGPAPRMEDWDELLAEIREAGERGVVISHEAFGRATDEQARRVVEELGGSRPHVIAVARRYDRLLPSQWQQRVKVGDQRTYDEWLRVVLAERSEDWAWRNVWVPHDTVSLVSRWADLVGAENFTLVVGDDADRDRLPRTFESMLGLPTGMLAADESASNRSLSTAEIELVRRLNVRFAEAGWSDRDRYDLVTKGLTPTLVRTEVSREDSAVRGLPEWAHDRVVELSEQRFQGLQALGVNVVGDLELLRVDRASVPSTAATEVETVPVDIAVRAMEGLVVGARRLRKHERRARRGAVKAARRRAVKETRRAERQAATKRAAAEPAAAPAPRSGARLLPRRVLRRVLGRSAG</sequence>